<keyword evidence="9 14" id="KW-0067">ATP-binding</keyword>
<dbReference type="InterPro" id="IPR009080">
    <property type="entry name" value="tRNAsynth_Ia_anticodon-bd"/>
</dbReference>
<organism evidence="16 17">
    <name type="scientific">Candidatus Desulfosporosinus infrequens</name>
    <dbReference type="NCBI Taxonomy" id="2043169"/>
    <lineage>
        <taxon>Bacteria</taxon>
        <taxon>Bacillati</taxon>
        <taxon>Bacillota</taxon>
        <taxon>Clostridia</taxon>
        <taxon>Eubacteriales</taxon>
        <taxon>Desulfitobacteriaceae</taxon>
        <taxon>Desulfosporosinus</taxon>
    </lineage>
</organism>
<name>A0A2U3JWJ7_9FIRM</name>
<dbReference type="GO" id="GO:0005737">
    <property type="term" value="C:cytoplasm"/>
    <property type="evidence" value="ECO:0007669"/>
    <property type="project" value="UniProtKB-SubCell"/>
</dbReference>
<dbReference type="InterPro" id="IPR015413">
    <property type="entry name" value="Methionyl/Leucyl_tRNA_Synth"/>
</dbReference>
<dbReference type="HAMAP" id="MF_01228">
    <property type="entry name" value="Met_tRNA_synth_type2"/>
    <property type="match status" value="1"/>
</dbReference>
<dbReference type="NCBIfam" id="TIGR00399">
    <property type="entry name" value="metG_C_term"/>
    <property type="match status" value="1"/>
</dbReference>
<dbReference type="PROSITE" id="PS50886">
    <property type="entry name" value="TRBD"/>
    <property type="match status" value="1"/>
</dbReference>
<dbReference type="GO" id="GO:0000049">
    <property type="term" value="F:tRNA binding"/>
    <property type="evidence" value="ECO:0007669"/>
    <property type="project" value="UniProtKB-UniRule"/>
</dbReference>
<dbReference type="NCBIfam" id="TIGR00398">
    <property type="entry name" value="metG"/>
    <property type="match status" value="1"/>
</dbReference>
<evidence type="ECO:0000256" key="12">
    <source>
        <dbReference type="ARBA" id="ARBA00023146"/>
    </source>
</evidence>
<keyword evidence="5 14" id="KW-0963">Cytoplasm</keyword>
<dbReference type="PANTHER" id="PTHR43326">
    <property type="entry name" value="METHIONYL-TRNA SYNTHETASE"/>
    <property type="match status" value="1"/>
</dbReference>
<dbReference type="SUPFAM" id="SSF52374">
    <property type="entry name" value="Nucleotidylyl transferase"/>
    <property type="match status" value="1"/>
</dbReference>
<dbReference type="NCBIfam" id="NF008900">
    <property type="entry name" value="PRK12267.1"/>
    <property type="match status" value="1"/>
</dbReference>
<dbReference type="Pfam" id="PF19303">
    <property type="entry name" value="Anticodon_3"/>
    <property type="match status" value="1"/>
</dbReference>
<evidence type="ECO:0000256" key="10">
    <source>
        <dbReference type="ARBA" id="ARBA00022884"/>
    </source>
</evidence>
<evidence type="ECO:0000256" key="11">
    <source>
        <dbReference type="ARBA" id="ARBA00022917"/>
    </source>
</evidence>
<dbReference type="GO" id="GO:0005524">
    <property type="term" value="F:ATP binding"/>
    <property type="evidence" value="ECO:0007669"/>
    <property type="project" value="UniProtKB-UniRule"/>
</dbReference>
<feature type="binding site" evidence="14">
    <location>
        <position position="142"/>
    </location>
    <ligand>
        <name>Zn(2+)</name>
        <dbReference type="ChEBI" id="CHEBI:29105"/>
    </ligand>
</feature>
<dbReference type="Pfam" id="PF09334">
    <property type="entry name" value="tRNA-synt_1g"/>
    <property type="match status" value="1"/>
</dbReference>
<comment type="similarity">
    <text evidence="3 14">Belongs to the class-I aminoacyl-tRNA synthetase family. MetG type 2A subfamily.</text>
</comment>
<dbReference type="OrthoDB" id="9810191at2"/>
<dbReference type="Gene3D" id="2.40.50.140">
    <property type="entry name" value="Nucleic acid-binding proteins"/>
    <property type="match status" value="1"/>
</dbReference>
<dbReference type="Pfam" id="PF01588">
    <property type="entry name" value="tRNA_bind"/>
    <property type="match status" value="1"/>
</dbReference>
<dbReference type="InterPro" id="IPR014729">
    <property type="entry name" value="Rossmann-like_a/b/a_fold"/>
</dbReference>
<dbReference type="GO" id="GO:0046872">
    <property type="term" value="F:metal ion binding"/>
    <property type="evidence" value="ECO:0007669"/>
    <property type="project" value="UniProtKB-KW"/>
</dbReference>
<keyword evidence="11 14" id="KW-0648">Protein biosynthesis</keyword>
<evidence type="ECO:0000256" key="3">
    <source>
        <dbReference type="ARBA" id="ARBA00006590"/>
    </source>
</evidence>
<evidence type="ECO:0000256" key="13">
    <source>
        <dbReference type="ARBA" id="ARBA00047364"/>
    </source>
</evidence>
<feature type="short sequence motif" description="'KMSKS' region" evidence="14">
    <location>
        <begin position="295"/>
        <end position="299"/>
    </location>
</feature>
<dbReference type="InterPro" id="IPR002547">
    <property type="entry name" value="tRNA-bd_dom"/>
</dbReference>
<dbReference type="SUPFAM" id="SSF47323">
    <property type="entry name" value="Anticodon-binding domain of a subclass of class I aminoacyl-tRNA synthetases"/>
    <property type="match status" value="1"/>
</dbReference>
<comment type="cofactor">
    <cofactor evidence="14">
        <name>Zn(2+)</name>
        <dbReference type="ChEBI" id="CHEBI:29105"/>
    </cofactor>
    <text evidence="14">Binds 1 zinc ion per subunit.</text>
</comment>
<evidence type="ECO:0000256" key="4">
    <source>
        <dbReference type="ARBA" id="ARBA00011738"/>
    </source>
</evidence>
<evidence type="ECO:0000256" key="6">
    <source>
        <dbReference type="ARBA" id="ARBA00022555"/>
    </source>
</evidence>
<keyword evidence="10 14" id="KW-0694">RNA-binding</keyword>
<dbReference type="CDD" id="cd02800">
    <property type="entry name" value="tRNA_bind_EcMetRS_like"/>
    <property type="match status" value="1"/>
</dbReference>
<dbReference type="FunFam" id="2.170.220.10:FF:000002">
    <property type="entry name" value="Methionine--tRNA ligase"/>
    <property type="match status" value="1"/>
</dbReference>
<feature type="domain" description="TRNA-binding" evidence="15">
    <location>
        <begin position="565"/>
        <end position="665"/>
    </location>
</feature>
<evidence type="ECO:0000256" key="5">
    <source>
        <dbReference type="ARBA" id="ARBA00022490"/>
    </source>
</evidence>
<dbReference type="EMBL" id="OMOF01000006">
    <property type="protein sequence ID" value="SPF31751.1"/>
    <property type="molecule type" value="Genomic_DNA"/>
</dbReference>
<dbReference type="CDD" id="cd00814">
    <property type="entry name" value="MetRS_core"/>
    <property type="match status" value="1"/>
</dbReference>
<dbReference type="InterPro" id="IPR012340">
    <property type="entry name" value="NA-bd_OB-fold"/>
</dbReference>
<evidence type="ECO:0000313" key="17">
    <source>
        <dbReference type="Proteomes" id="UP000238916"/>
    </source>
</evidence>
<dbReference type="AlphaFoldDB" id="A0A2U3JWJ7"/>
<comment type="function">
    <text evidence="1 14">Is required not only for elongation of protein synthesis but also for the initiation of all mRNA translation through initiator tRNA(fMet) aminoacylation.</text>
</comment>
<dbReference type="Gene3D" id="3.40.50.620">
    <property type="entry name" value="HUPs"/>
    <property type="match status" value="1"/>
</dbReference>
<keyword evidence="8 14" id="KW-0547">Nucleotide-binding</keyword>
<dbReference type="GO" id="GO:0006431">
    <property type="term" value="P:methionyl-tRNA aminoacylation"/>
    <property type="evidence" value="ECO:0007669"/>
    <property type="project" value="UniProtKB-UniRule"/>
</dbReference>
<evidence type="ECO:0000256" key="1">
    <source>
        <dbReference type="ARBA" id="ARBA00003314"/>
    </source>
</evidence>
<comment type="subcellular location">
    <subcellularLocation>
        <location evidence="2 14">Cytoplasm</location>
    </subcellularLocation>
</comment>
<sequence>MKYYITTPIFYPNSSPHIGTAYTTVAADALARYHRLLGDKVHFLTGTDENAQKIVRTAEEHGTDPKIYVDGVVERFKELWAALDISNDDFIRTTEERHQKVVQQIFTKLYEQGDIYKSEYAGWYCTPCETFWLENKLIEGKCPNGDCCRDVELLKEESYFFRLSKYQDTLLQYIAEHPDFIQPSSRRNEMLRFIEGGLEDLCVSRTTFQWGIKVPFDPKHVVYVWLDALINYISALGYPDGENYQRYWPADVHIMGKDIVRFHAVIWPIILLALDIPLPKVIYGHGWYLTKEGGKISKSRGNVQDSFELIQRYGSDAIRYFLLREMQVGSDGTYSEDNVVERLNSDLANDFGNFVSRSLAMVVKYREGIIPRPGQDGKLEQELKELSQEIKNSVEKRLGVFDLASALEEIWRFVARCNKYVDETAPWSLAKHEDQRERLDTVLYTFMECIRIMAILTAPFMPGLPSRICRLLGLDEGLIRWEETDQWGILEPGTRVEKGEPLFPRIDISQYLNVGETKRVDEDQTMDQNINQTQVQTETNEFTLSPEPTPTPEFEPIKEEISIDEFAKLDLRVAKVLSAERVAKTDKLMKLEVEVAGVVRTVVSGIAKHYAPEDLVNKYVVLVANLKPTKLRGITSQGMILAASQGEVLEVLIVNKDLPGGARVK</sequence>
<dbReference type="Proteomes" id="UP000238916">
    <property type="component" value="Unassembled WGS sequence"/>
</dbReference>
<dbReference type="InterPro" id="IPR014758">
    <property type="entry name" value="Met-tRNA_synth"/>
</dbReference>
<reference evidence="17" key="1">
    <citation type="submission" date="2018-02" db="EMBL/GenBank/DDBJ databases">
        <authorList>
            <person name="Hausmann B."/>
        </authorList>
    </citation>
    <scope>NUCLEOTIDE SEQUENCE [LARGE SCALE GENOMIC DNA]</scope>
    <source>
        <strain evidence="17">Peat soil MAG SbF1</strain>
    </source>
</reference>
<keyword evidence="14" id="KW-0479">Metal-binding</keyword>
<feature type="binding site" evidence="14">
    <location>
        <position position="125"/>
    </location>
    <ligand>
        <name>Zn(2+)</name>
        <dbReference type="ChEBI" id="CHEBI:29105"/>
    </ligand>
</feature>
<dbReference type="Gene3D" id="2.170.220.10">
    <property type="match status" value="1"/>
</dbReference>
<evidence type="ECO:0000259" key="15">
    <source>
        <dbReference type="PROSITE" id="PS50886"/>
    </source>
</evidence>
<protein>
    <recommendedName>
        <fullName evidence="14">Methionine--tRNA ligase</fullName>
        <ecNumber evidence="14">6.1.1.10</ecNumber>
    </recommendedName>
    <alternativeName>
        <fullName evidence="14">Methionyl-tRNA synthetase</fullName>
        <shortName evidence="14">MetRS</shortName>
    </alternativeName>
</protein>
<evidence type="ECO:0000256" key="9">
    <source>
        <dbReference type="ARBA" id="ARBA00022840"/>
    </source>
</evidence>
<dbReference type="InterPro" id="IPR033911">
    <property type="entry name" value="MetRS_core"/>
</dbReference>
<evidence type="ECO:0000256" key="7">
    <source>
        <dbReference type="ARBA" id="ARBA00022598"/>
    </source>
</evidence>
<proteinExistence type="inferred from homology"/>
<comment type="catalytic activity">
    <reaction evidence="13 14">
        <text>tRNA(Met) + L-methionine + ATP = L-methionyl-tRNA(Met) + AMP + diphosphate</text>
        <dbReference type="Rhea" id="RHEA:13481"/>
        <dbReference type="Rhea" id="RHEA-COMP:9667"/>
        <dbReference type="Rhea" id="RHEA-COMP:9698"/>
        <dbReference type="ChEBI" id="CHEBI:30616"/>
        <dbReference type="ChEBI" id="CHEBI:33019"/>
        <dbReference type="ChEBI" id="CHEBI:57844"/>
        <dbReference type="ChEBI" id="CHEBI:78442"/>
        <dbReference type="ChEBI" id="CHEBI:78530"/>
        <dbReference type="ChEBI" id="CHEBI:456215"/>
        <dbReference type="EC" id="6.1.1.10"/>
    </reaction>
</comment>
<gene>
    <name evidence="14 16" type="primary">metG</name>
    <name evidence="16" type="ORF">SBF1_1030004</name>
</gene>
<dbReference type="GO" id="GO:0004825">
    <property type="term" value="F:methionine-tRNA ligase activity"/>
    <property type="evidence" value="ECO:0007669"/>
    <property type="project" value="UniProtKB-UniRule"/>
</dbReference>
<dbReference type="EC" id="6.1.1.10" evidence="14"/>
<dbReference type="Gene3D" id="1.10.730.10">
    <property type="entry name" value="Isoleucyl-tRNA Synthetase, Domain 1"/>
    <property type="match status" value="1"/>
</dbReference>
<feature type="binding site" evidence="14">
    <location>
        <position position="147"/>
    </location>
    <ligand>
        <name>Zn(2+)</name>
        <dbReference type="ChEBI" id="CHEBI:29105"/>
    </ligand>
</feature>
<feature type="binding site" evidence="14">
    <location>
        <position position="128"/>
    </location>
    <ligand>
        <name>Zn(2+)</name>
        <dbReference type="ChEBI" id="CHEBI:29105"/>
    </ligand>
</feature>
<dbReference type="PRINTS" id="PR01041">
    <property type="entry name" value="TRNASYNTHMET"/>
</dbReference>
<comment type="subunit">
    <text evidence="4 14">Homodimer.</text>
</comment>
<evidence type="ECO:0000256" key="14">
    <source>
        <dbReference type="HAMAP-Rule" id="MF_01228"/>
    </source>
</evidence>
<comment type="caution">
    <text evidence="14">Lacks conserved residue(s) required for the propagation of feature annotation.</text>
</comment>
<keyword evidence="14" id="KW-0862">Zinc</keyword>
<keyword evidence="6 14" id="KW-0820">tRNA-binding</keyword>
<dbReference type="InterPro" id="IPR004495">
    <property type="entry name" value="Met-tRNA-synth_bsu_C"/>
</dbReference>
<dbReference type="InterPro" id="IPR041872">
    <property type="entry name" value="Anticodon_Met"/>
</dbReference>
<evidence type="ECO:0000256" key="2">
    <source>
        <dbReference type="ARBA" id="ARBA00004496"/>
    </source>
</evidence>
<dbReference type="FunFam" id="2.40.50.140:FF:000042">
    <property type="entry name" value="Methionine--tRNA ligase"/>
    <property type="match status" value="1"/>
</dbReference>
<evidence type="ECO:0000256" key="8">
    <source>
        <dbReference type="ARBA" id="ARBA00022741"/>
    </source>
</evidence>
<accession>A0A2U3JWJ7</accession>
<keyword evidence="7 14" id="KW-0436">Ligase</keyword>
<dbReference type="CDD" id="cd07957">
    <property type="entry name" value="Anticodon_Ia_Met"/>
    <property type="match status" value="1"/>
</dbReference>
<dbReference type="SUPFAM" id="SSF50249">
    <property type="entry name" value="Nucleic acid-binding proteins"/>
    <property type="match status" value="1"/>
</dbReference>
<dbReference type="FunFam" id="1.10.730.10:FF:000026">
    <property type="entry name" value="Methionine--tRNA ligase"/>
    <property type="match status" value="1"/>
</dbReference>
<keyword evidence="12 14" id="KW-0030">Aminoacyl-tRNA synthetase</keyword>
<evidence type="ECO:0000313" key="16">
    <source>
        <dbReference type="EMBL" id="SPF31751.1"/>
    </source>
</evidence>
<dbReference type="InterPro" id="IPR023457">
    <property type="entry name" value="Met-tRNA_synth_2"/>
</dbReference>
<dbReference type="PANTHER" id="PTHR43326:SF1">
    <property type="entry name" value="METHIONINE--TRNA LIGASE, MITOCHONDRIAL"/>
    <property type="match status" value="1"/>
</dbReference>